<sequence>MLVIDKNIAETTKSRAAALLNTKQEDYNRKEALFAK</sequence>
<gene>
    <name evidence="1" type="ORF">RMONA_07535</name>
</gene>
<dbReference type="STRING" id="109232.RMONA_07535"/>
<reference evidence="2" key="2">
    <citation type="submission" date="2015-01" db="EMBL/GenBank/DDBJ databases">
        <authorList>
            <person name="Felsheim R."/>
        </authorList>
    </citation>
    <scope>NUCLEOTIDE SEQUENCE [LARGE SCALE GENOMIC DNA]</scope>
    <source>
        <strain evidence="2">IrR/Munich</strain>
    </source>
</reference>
<dbReference type="KEGG" id="rmc:RMONA_07535"/>
<reference evidence="1 2" key="1">
    <citation type="submission" date="2015-01" db="EMBL/GenBank/DDBJ databases">
        <title>Draft genome sequence of Rickettsia monacensis strain IrR/Munich.</title>
        <authorList>
            <person name="Felsheim R.F."/>
            <person name="Johnson S.L."/>
            <person name="Kurtti T.J."/>
            <person name="Munderloh U.G."/>
        </authorList>
    </citation>
    <scope>NUCLEOTIDE SEQUENCE [LARGE SCALE GENOMIC DNA]</scope>
    <source>
        <strain evidence="1 2">IrR/Munich</strain>
    </source>
</reference>
<evidence type="ECO:0000313" key="1">
    <source>
        <dbReference type="EMBL" id="CEO17858.1"/>
    </source>
</evidence>
<proteinExistence type="predicted"/>
<protein>
    <submittedName>
        <fullName evidence="1">Uncharacterized protein</fullName>
    </submittedName>
</protein>
<dbReference type="EMBL" id="LN794217">
    <property type="protein sequence ID" value="CEO17858.1"/>
    <property type="molecule type" value="Genomic_DNA"/>
</dbReference>
<dbReference type="AlphaFoldDB" id="A0A0B7J5W8"/>
<evidence type="ECO:0000313" key="2">
    <source>
        <dbReference type="Proteomes" id="UP000018149"/>
    </source>
</evidence>
<dbReference type="HOGENOM" id="CLU_3358184_0_0_5"/>
<organism evidence="1 2">
    <name type="scientific">Rickettsia monacensis</name>
    <dbReference type="NCBI Taxonomy" id="109232"/>
    <lineage>
        <taxon>Bacteria</taxon>
        <taxon>Pseudomonadati</taxon>
        <taxon>Pseudomonadota</taxon>
        <taxon>Alphaproteobacteria</taxon>
        <taxon>Rickettsiales</taxon>
        <taxon>Rickettsiaceae</taxon>
        <taxon>Rickettsieae</taxon>
        <taxon>Rickettsia</taxon>
        <taxon>spotted fever group</taxon>
    </lineage>
</organism>
<accession>A0A0B7J5W8</accession>
<keyword evidence="2" id="KW-1185">Reference proteome</keyword>
<dbReference type="Proteomes" id="UP000018149">
    <property type="component" value="Chromosome I"/>
</dbReference>
<name>A0A0B7J5W8_9RICK</name>